<dbReference type="EnsemblPlants" id="AVESA.00010b.r2.4AG0638080.1">
    <property type="protein sequence ID" value="AVESA.00010b.r2.4AG0638080.1.CDS"/>
    <property type="gene ID" value="AVESA.00010b.r2.4AG0638080"/>
</dbReference>
<proteinExistence type="predicted"/>
<reference evidence="1" key="1">
    <citation type="submission" date="2021-05" db="EMBL/GenBank/DDBJ databases">
        <authorList>
            <person name="Scholz U."/>
            <person name="Mascher M."/>
            <person name="Fiebig A."/>
        </authorList>
    </citation>
    <scope>NUCLEOTIDE SEQUENCE [LARGE SCALE GENOMIC DNA]</scope>
</reference>
<name>A0ACD5WIK8_AVESA</name>
<evidence type="ECO:0000313" key="2">
    <source>
        <dbReference type="Proteomes" id="UP001732700"/>
    </source>
</evidence>
<evidence type="ECO:0000313" key="1">
    <source>
        <dbReference type="EnsemblPlants" id="AVESA.00010b.r2.4AG0638080.1.CDS"/>
    </source>
</evidence>
<reference evidence="1" key="2">
    <citation type="submission" date="2025-09" db="UniProtKB">
        <authorList>
            <consortium name="EnsemblPlants"/>
        </authorList>
    </citation>
    <scope>IDENTIFICATION</scope>
</reference>
<keyword evidence="2" id="KW-1185">Reference proteome</keyword>
<dbReference type="Proteomes" id="UP001732700">
    <property type="component" value="Chromosome 4A"/>
</dbReference>
<protein>
    <submittedName>
        <fullName evidence="1">Uncharacterized protein</fullName>
    </submittedName>
</protein>
<accession>A0ACD5WIK8</accession>
<sequence length="750" mass="82966">MPMFLQLGLGLILLAAQYGPGSAVPSSECRRKCGNVEIPYPFGIDPKIPNCSLAEGFDLSCEVQEGISKPFKQGVFEVLNISLTAGTVRVLNYIVGYCYNSSTTSMEYFGRYGGVNEGSPSSPYRVSNIQNRFTVIGCSAIALMYDDDLTGYRGFGVATCRNMSDLVDGSCSGIGCSQTTIPKRIYYYATAFQDWVNSTSETWKFNRCNYAVVMEAAEFRFSASYINTAEFNDTNDGRVPMVFDWAVRDAQSCDVAERNTTGTYACLSSNSVCVDSINDLGYMCNCTQGYEGNPYLPDGCKDVNECNHNPCPSDGFCRNTVGGRKCSCRTGKKYSETSNTCNPDTSLIIGVAMGSFGLMVIIIIIVFWGQMVIQKRKLKKVKQEHFREHGGLLLFDRMKSEKGLAFTVFSEAELVQVTDNYDNSRILGKGGHGMVYKGIVKNNVPAAIKRCFLVDERQKKEFGKEMLILSQINHKNIVKLLGCCLEVEVPILVYEFVPNGTLFELIHGKNRALHISFSTLLRIAHEAAEGLNFLHSYASPPIIHGDVKSSNILLDDNYMAKVSDFGASILAPSDKEQFVTMVQGTCGYLDPEYMQTCQLTDKSDVYSFGVILLEILTGQLPLKLEGSEKQRSLSLLFLSAMKENNLDAVLVSHVKGQESMELLGGLADLAKRCLDMSGDNRPLMKEVADELNRLRKLSVHPWVRVDVETEAESLLVGESTTAYEIELSTGYPADESDDQPMNPRSSYYAR</sequence>
<organism evidence="1 2">
    <name type="scientific">Avena sativa</name>
    <name type="common">Oat</name>
    <dbReference type="NCBI Taxonomy" id="4498"/>
    <lineage>
        <taxon>Eukaryota</taxon>
        <taxon>Viridiplantae</taxon>
        <taxon>Streptophyta</taxon>
        <taxon>Embryophyta</taxon>
        <taxon>Tracheophyta</taxon>
        <taxon>Spermatophyta</taxon>
        <taxon>Magnoliopsida</taxon>
        <taxon>Liliopsida</taxon>
        <taxon>Poales</taxon>
        <taxon>Poaceae</taxon>
        <taxon>BOP clade</taxon>
        <taxon>Pooideae</taxon>
        <taxon>Poodae</taxon>
        <taxon>Poeae</taxon>
        <taxon>Poeae Chloroplast Group 1 (Aveneae type)</taxon>
        <taxon>Aveninae</taxon>
        <taxon>Avena</taxon>
    </lineage>
</organism>